<proteinExistence type="inferred from homology"/>
<feature type="signal peptide" evidence="3">
    <location>
        <begin position="1"/>
        <end position="27"/>
    </location>
</feature>
<sequence>MRDTTKKLRFRHLSQVAVLALVGGVSAGCSSDVSRFGTFFEPTDNRAATVRQPDVAVTGSLPPADAAPRTPVSAGQLPPVPGAVAAANTAPMVRPPSFGEQTWQQPAPATAPAPSATVAAAPAGTPTRPGWNAAGGSIVAMRPGETVATLSTRYNVPVDAILKANGLASAAQAQPGQQIVIPVYSLGGPSVANAPVPQATMTAPTQQAGIAAPPARPLGTLPAGTAAAAADGVYVVKPGDSLGRIANGYGMRSTELAALNGISASDPIRVGQKLRLPQGGAAPQQVAALTPATMTDATPGRVPSPQPAVRPAQAQTQQPANAPAAPAQAPQQTGLAPMPTRSEPQQSAALAPAPAPSAAAPAPAATESASAASKSFRWPVNGRIISNFGKKPNGERNDGINLEVPEGTPIKAAEGGTVIYSGNELKGYGNLVLVKHSNGMVSAYAHASELLVRRGDQVRRGQTIGKVGATGSVARPQLHFELREGNRPLDPLPFLNG</sequence>
<evidence type="ECO:0000313" key="6">
    <source>
        <dbReference type="Proteomes" id="UP000631694"/>
    </source>
</evidence>
<dbReference type="InterPro" id="IPR036779">
    <property type="entry name" value="LysM_dom_sf"/>
</dbReference>
<dbReference type="Gene3D" id="3.10.350.10">
    <property type="entry name" value="LysM domain"/>
    <property type="match status" value="2"/>
</dbReference>
<dbReference type="PANTHER" id="PTHR21666">
    <property type="entry name" value="PEPTIDASE-RELATED"/>
    <property type="match status" value="1"/>
</dbReference>
<name>A0A931I436_9HYPH</name>
<evidence type="ECO:0000256" key="2">
    <source>
        <dbReference type="SAM" id="MobiDB-lite"/>
    </source>
</evidence>
<keyword evidence="3" id="KW-0732">Signal</keyword>
<feature type="chain" id="PRO_5037297673" evidence="3">
    <location>
        <begin position="28"/>
        <end position="497"/>
    </location>
</feature>
<feature type="compositionally biased region" description="Low complexity" evidence="2">
    <location>
        <begin position="106"/>
        <end position="128"/>
    </location>
</feature>
<evidence type="ECO:0000259" key="4">
    <source>
        <dbReference type="PROSITE" id="PS51782"/>
    </source>
</evidence>
<evidence type="ECO:0000256" key="3">
    <source>
        <dbReference type="SAM" id="SignalP"/>
    </source>
</evidence>
<dbReference type="SUPFAM" id="SSF54106">
    <property type="entry name" value="LysM domain"/>
    <property type="match status" value="2"/>
</dbReference>
<dbReference type="EMBL" id="JADZLT010000052">
    <property type="protein sequence ID" value="MBH0238880.1"/>
    <property type="molecule type" value="Genomic_DNA"/>
</dbReference>
<accession>A0A931I436</accession>
<dbReference type="Gene3D" id="2.70.70.10">
    <property type="entry name" value="Glucose Permease (Domain IIA)"/>
    <property type="match status" value="1"/>
</dbReference>
<dbReference type="CDD" id="cd00118">
    <property type="entry name" value="LysM"/>
    <property type="match status" value="2"/>
</dbReference>
<dbReference type="Pfam" id="PF01551">
    <property type="entry name" value="Peptidase_M23"/>
    <property type="match status" value="1"/>
</dbReference>
<dbReference type="PROSITE" id="PS51782">
    <property type="entry name" value="LYSM"/>
    <property type="match status" value="2"/>
</dbReference>
<keyword evidence="6" id="KW-1185">Reference proteome</keyword>
<dbReference type="InterPro" id="IPR050570">
    <property type="entry name" value="Cell_wall_metabolism_enzyme"/>
</dbReference>
<feature type="domain" description="LysM" evidence="4">
    <location>
        <begin position="137"/>
        <end position="181"/>
    </location>
</feature>
<gene>
    <name evidence="5" type="ORF">I5731_13675</name>
</gene>
<feature type="region of interest" description="Disordered" evidence="2">
    <location>
        <begin position="98"/>
        <end position="128"/>
    </location>
</feature>
<dbReference type="InterPro" id="IPR011055">
    <property type="entry name" value="Dup_hybrid_motif"/>
</dbReference>
<protein>
    <submittedName>
        <fullName evidence="5">Peptidoglycan DD-metalloendopeptidase family protein</fullName>
    </submittedName>
</protein>
<comment type="caution">
    <text evidence="5">The sequence shown here is derived from an EMBL/GenBank/DDBJ whole genome shotgun (WGS) entry which is preliminary data.</text>
</comment>
<evidence type="ECO:0000256" key="1">
    <source>
        <dbReference type="ARBA" id="ARBA00038420"/>
    </source>
</evidence>
<dbReference type="RefSeq" id="WP_197311971.1">
    <property type="nucleotide sequence ID" value="NZ_JADZLT010000052.1"/>
</dbReference>
<dbReference type="SUPFAM" id="SSF51261">
    <property type="entry name" value="Duplicated hybrid motif"/>
    <property type="match status" value="1"/>
</dbReference>
<organism evidence="5 6">
    <name type="scientific">Methylobrevis albus</name>
    <dbReference type="NCBI Taxonomy" id="2793297"/>
    <lineage>
        <taxon>Bacteria</taxon>
        <taxon>Pseudomonadati</taxon>
        <taxon>Pseudomonadota</taxon>
        <taxon>Alphaproteobacteria</taxon>
        <taxon>Hyphomicrobiales</taxon>
        <taxon>Pleomorphomonadaceae</taxon>
        <taxon>Methylobrevis</taxon>
    </lineage>
</organism>
<dbReference type="PANTHER" id="PTHR21666:SF263">
    <property type="entry name" value="MUREIN HYDROLASE ACTIVATOR NLPD"/>
    <property type="match status" value="1"/>
</dbReference>
<feature type="region of interest" description="Disordered" evidence="2">
    <location>
        <begin position="294"/>
        <end position="373"/>
    </location>
</feature>
<feature type="compositionally biased region" description="Low complexity" evidence="2">
    <location>
        <begin position="347"/>
        <end position="373"/>
    </location>
</feature>
<dbReference type="Proteomes" id="UP000631694">
    <property type="component" value="Unassembled WGS sequence"/>
</dbReference>
<evidence type="ECO:0000313" key="5">
    <source>
        <dbReference type="EMBL" id="MBH0238880.1"/>
    </source>
</evidence>
<dbReference type="InterPro" id="IPR016047">
    <property type="entry name" value="M23ase_b-sheet_dom"/>
</dbReference>
<reference evidence="5" key="1">
    <citation type="submission" date="2020-12" db="EMBL/GenBank/DDBJ databases">
        <title>Methylobrevis albus sp. nov., isolated from fresh water lack sediment.</title>
        <authorList>
            <person name="Zou Q."/>
        </authorList>
    </citation>
    <scope>NUCLEOTIDE SEQUENCE</scope>
    <source>
        <strain evidence="5">L22</strain>
    </source>
</reference>
<dbReference type="InterPro" id="IPR018392">
    <property type="entry name" value="LysM"/>
</dbReference>
<comment type="similarity">
    <text evidence="1">Belongs to the E.coli NlpD/Haemophilus LppB family.</text>
</comment>
<feature type="domain" description="LysM" evidence="4">
    <location>
        <begin position="232"/>
        <end position="276"/>
    </location>
</feature>
<dbReference type="PROSITE" id="PS51257">
    <property type="entry name" value="PROKAR_LIPOPROTEIN"/>
    <property type="match status" value="1"/>
</dbReference>
<dbReference type="SMART" id="SM00257">
    <property type="entry name" value="LysM"/>
    <property type="match status" value="2"/>
</dbReference>
<dbReference type="Pfam" id="PF01476">
    <property type="entry name" value="LysM"/>
    <property type="match status" value="2"/>
</dbReference>
<dbReference type="CDD" id="cd12797">
    <property type="entry name" value="M23_peptidase"/>
    <property type="match status" value="1"/>
</dbReference>
<feature type="compositionally biased region" description="Low complexity" evidence="2">
    <location>
        <begin position="309"/>
        <end position="332"/>
    </location>
</feature>
<dbReference type="GO" id="GO:0004222">
    <property type="term" value="F:metalloendopeptidase activity"/>
    <property type="evidence" value="ECO:0007669"/>
    <property type="project" value="TreeGrafter"/>
</dbReference>
<dbReference type="AlphaFoldDB" id="A0A931I436"/>